<evidence type="ECO:0000259" key="1">
    <source>
        <dbReference type="SMART" id="SM00839"/>
    </source>
</evidence>
<dbReference type="SUPFAM" id="SSF51735">
    <property type="entry name" value="NAD(P)-binding Rossmann-fold domains"/>
    <property type="match status" value="1"/>
</dbReference>
<protein>
    <submittedName>
        <fullName evidence="2">Glutamate dehydrogenase/leucine dehydrogenase</fullName>
    </submittedName>
</protein>
<dbReference type="Gene3D" id="3.40.50.720">
    <property type="entry name" value="NAD(P)-binding Rossmann-like Domain"/>
    <property type="match status" value="1"/>
</dbReference>
<organism evidence="2 3">
    <name type="scientific">Novosphingobium marinum</name>
    <dbReference type="NCBI Taxonomy" id="1514948"/>
    <lineage>
        <taxon>Bacteria</taxon>
        <taxon>Pseudomonadati</taxon>
        <taxon>Pseudomonadota</taxon>
        <taxon>Alphaproteobacteria</taxon>
        <taxon>Sphingomonadales</taxon>
        <taxon>Sphingomonadaceae</taxon>
        <taxon>Novosphingobium</taxon>
    </lineage>
</organism>
<dbReference type="PANTHER" id="PTHR42722:SF1">
    <property type="entry name" value="VALINE DEHYDROGENASE"/>
    <property type="match status" value="1"/>
</dbReference>
<dbReference type="Proteomes" id="UP000522081">
    <property type="component" value="Unassembled WGS sequence"/>
</dbReference>
<proteinExistence type="predicted"/>
<sequence>MLHQAVAQLLVSDVNAAAAARFAIATGGTVVGAADILSAKADIFAPCALGGVIDEVAAGKLRAKVVRGAANNQLATTEDGDRLAERDILYAPDYVVNAGGIINVAAKYLGWPQADSNARVEATADRLADVFTHGKTHGVAPQTAADQLARQRIAKASLDAPDELAVAA</sequence>
<dbReference type="SMART" id="SM00839">
    <property type="entry name" value="ELFV_dehydrog"/>
    <property type="match status" value="1"/>
</dbReference>
<dbReference type="RefSeq" id="WP_067679723.1">
    <property type="nucleotide sequence ID" value="NZ_BMGF01000003.1"/>
</dbReference>
<reference evidence="2 3" key="1">
    <citation type="submission" date="2020-07" db="EMBL/GenBank/DDBJ databases">
        <title>Genomic Encyclopedia of Type Strains, Phase IV (KMG-IV): sequencing the most valuable type-strain genomes for metagenomic binning, comparative biology and taxonomic classification.</title>
        <authorList>
            <person name="Goeker M."/>
        </authorList>
    </citation>
    <scope>NUCLEOTIDE SEQUENCE [LARGE SCALE GENOMIC DNA]</scope>
    <source>
        <strain evidence="2 3">DSM 29043</strain>
    </source>
</reference>
<gene>
    <name evidence="2" type="ORF">FHS75_002151</name>
</gene>
<evidence type="ECO:0000313" key="2">
    <source>
        <dbReference type="EMBL" id="NYH95822.1"/>
    </source>
</evidence>
<feature type="domain" description="Glutamate/phenylalanine/leucine/valine/L-tryptophan dehydrogenase C-terminal" evidence="1">
    <location>
        <begin position="1"/>
        <end position="161"/>
    </location>
</feature>
<dbReference type="InterPro" id="IPR006096">
    <property type="entry name" value="Glu/Leu/Phe/Val/Trp_DH_C"/>
</dbReference>
<keyword evidence="3" id="KW-1185">Reference proteome</keyword>
<dbReference type="AlphaFoldDB" id="A0A7Y9XWH2"/>
<dbReference type="GO" id="GO:0006520">
    <property type="term" value="P:amino acid metabolic process"/>
    <property type="evidence" value="ECO:0007669"/>
    <property type="project" value="InterPro"/>
</dbReference>
<name>A0A7Y9XWH2_9SPHN</name>
<dbReference type="InterPro" id="IPR036291">
    <property type="entry name" value="NAD(P)-bd_dom_sf"/>
</dbReference>
<accession>A0A7Y9XWH2</accession>
<dbReference type="PANTHER" id="PTHR42722">
    <property type="entry name" value="LEUCINE DEHYDROGENASE"/>
    <property type="match status" value="1"/>
</dbReference>
<dbReference type="EMBL" id="JACBZF010000003">
    <property type="protein sequence ID" value="NYH95822.1"/>
    <property type="molecule type" value="Genomic_DNA"/>
</dbReference>
<dbReference type="Pfam" id="PF00208">
    <property type="entry name" value="ELFV_dehydrog"/>
    <property type="match status" value="1"/>
</dbReference>
<dbReference type="InterPro" id="IPR016211">
    <property type="entry name" value="Glu/Phe/Leu/Val/Trp_DH_bac/arc"/>
</dbReference>
<evidence type="ECO:0000313" key="3">
    <source>
        <dbReference type="Proteomes" id="UP000522081"/>
    </source>
</evidence>
<comment type="caution">
    <text evidence="2">The sequence shown here is derived from an EMBL/GenBank/DDBJ whole genome shotgun (WGS) entry which is preliminary data.</text>
</comment>
<dbReference type="GO" id="GO:0016639">
    <property type="term" value="F:oxidoreductase activity, acting on the CH-NH2 group of donors, NAD or NADP as acceptor"/>
    <property type="evidence" value="ECO:0007669"/>
    <property type="project" value="InterPro"/>
</dbReference>